<keyword evidence="9" id="KW-0915">Sodium</keyword>
<feature type="transmembrane region" description="Helical" evidence="9">
    <location>
        <begin position="629"/>
        <end position="650"/>
    </location>
</feature>
<gene>
    <name evidence="9" type="primary">hppA</name>
    <name evidence="10" type="ORF">ACFFVF_02030</name>
</gene>
<dbReference type="Pfam" id="PF03030">
    <property type="entry name" value="H_PPase"/>
    <property type="match status" value="1"/>
</dbReference>
<dbReference type="Proteomes" id="UP001589607">
    <property type="component" value="Unassembled WGS sequence"/>
</dbReference>
<comment type="subunit">
    <text evidence="9">Homodimer.</text>
</comment>
<feature type="transmembrane region" description="Helical" evidence="9">
    <location>
        <begin position="502"/>
        <end position="521"/>
    </location>
</feature>
<reference evidence="10 11" key="1">
    <citation type="submission" date="2024-09" db="EMBL/GenBank/DDBJ databases">
        <authorList>
            <person name="Sun Q."/>
            <person name="Mori K."/>
        </authorList>
    </citation>
    <scope>NUCLEOTIDE SEQUENCE [LARGE SCALE GENOMIC DNA]</scope>
    <source>
        <strain evidence="10 11">CECT 7955</strain>
    </source>
</reference>
<feature type="transmembrane region" description="Helical" evidence="9">
    <location>
        <begin position="6"/>
        <end position="22"/>
    </location>
</feature>
<dbReference type="PANTHER" id="PTHR31998">
    <property type="entry name" value="K(+)-INSENSITIVE PYROPHOSPHATE-ENERGIZED PROTON PUMP"/>
    <property type="match status" value="1"/>
</dbReference>
<dbReference type="RefSeq" id="WP_236457318.1">
    <property type="nucleotide sequence ID" value="NZ_CBCSGE010000027.1"/>
</dbReference>
<comment type="activity regulation">
    <text evidence="9">Requires K(+) for maximal activity.</text>
</comment>
<evidence type="ECO:0000256" key="4">
    <source>
        <dbReference type="ARBA" id="ARBA00022842"/>
    </source>
</evidence>
<keyword evidence="4 9" id="KW-0460">Magnesium</keyword>
<protein>
    <recommendedName>
        <fullName evidence="9">Putative K(+)-stimulated pyrophosphate-energized sodium pump</fullName>
        <ecNumber evidence="9">7.2.3.1</ecNumber>
    </recommendedName>
    <alternativeName>
        <fullName evidence="9">Membrane-bound sodium-translocating pyrophosphatase</fullName>
    </alternativeName>
    <alternativeName>
        <fullName evidence="9">Pyrophosphate-energized inorganic pyrophosphatase</fullName>
        <shortName evidence="9">Na(+)-PPase</shortName>
    </alternativeName>
</protein>
<feature type="transmembrane region" description="Helical" evidence="9">
    <location>
        <begin position="277"/>
        <end position="301"/>
    </location>
</feature>
<comment type="cofactor">
    <cofactor evidence="9">
        <name>Mg(2+)</name>
        <dbReference type="ChEBI" id="CHEBI:18420"/>
    </cofactor>
</comment>
<dbReference type="EC" id="7.2.3.1" evidence="9"/>
<evidence type="ECO:0000313" key="10">
    <source>
        <dbReference type="EMBL" id="MFB9095281.1"/>
    </source>
</evidence>
<dbReference type="NCBIfam" id="NF001960">
    <property type="entry name" value="PRK00733.3-5"/>
    <property type="match status" value="1"/>
</dbReference>
<dbReference type="HAMAP" id="MF_01129">
    <property type="entry name" value="PPase_energized_pump"/>
    <property type="match status" value="1"/>
</dbReference>
<dbReference type="NCBIfam" id="TIGR01104">
    <property type="entry name" value="V_PPase"/>
    <property type="match status" value="1"/>
</dbReference>
<keyword evidence="2 9" id="KW-0813">Transport</keyword>
<dbReference type="PIRSF" id="PIRSF001265">
    <property type="entry name" value="H+-PPase"/>
    <property type="match status" value="1"/>
</dbReference>
<feature type="site" description="Determinant of potassium dependence" evidence="9">
    <location>
        <position position="496"/>
    </location>
</feature>
<keyword evidence="9" id="KW-1003">Cell membrane</keyword>
<comment type="caution">
    <text evidence="10">The sequence shown here is derived from an EMBL/GenBank/DDBJ whole genome shotgun (WGS) entry which is preliminary data.</text>
</comment>
<keyword evidence="3 9" id="KW-0812">Transmembrane</keyword>
<feature type="transmembrane region" description="Helical" evidence="9">
    <location>
        <begin position="363"/>
        <end position="387"/>
    </location>
</feature>
<dbReference type="GO" id="GO:0004427">
    <property type="term" value="F:inorganic diphosphate phosphatase activity"/>
    <property type="evidence" value="ECO:0007669"/>
    <property type="project" value="UniProtKB-EC"/>
</dbReference>
<feature type="transmembrane region" description="Helical" evidence="9">
    <location>
        <begin position="82"/>
        <end position="103"/>
    </location>
</feature>
<feature type="transmembrane region" description="Helical" evidence="9">
    <location>
        <begin position="124"/>
        <end position="157"/>
    </location>
</feature>
<sequence length="838" mass="87870">MNSIMIYLPIAMALVGLLFMWYKRAWVLKQDAGDGKMKEISDYIYEGALAFLKAEYRLLTFFVIGASIVLAGISFLVPTTHILIVVAFVFGAIFSALAGNMGMKIATKTNVRTTQAARTSLPQALKVSFGGGTVMGLGVAGLAVLGLTGFFIFFFHYFMGGDWANGGTDKMTIVLETLAGFSLGAESIALFARVGGGIYTKAADVGADLVGKVEAGIPEDDPRNPATIADNVGDNVGDVAGMGADLFGSYVATVLAAMVLGNYVIKDMDGKIDDVFGGIGPILLPMAIAGFGIIFSIIGTLLVKIKDNEAKEKLVQGALNIGNWVSIVLTLVSCYFLVQYMLPETMKMSFFGEGIKDISSMRVFYATIVGLVVGGVISSITEYYTGLGTKPVLAIVQKSSTGAGTNVIAGLATGMISTFPTVLIFAAAIWASYALAGFYGVALAASAMMATTAMQLAIDAFGPIADNAGGIAEMSEQDPIVRERTDILDSVGNTTAATGKGFAIASAALTSLALFAAYVTFTGIDGINIFKAPVLAMLFVGGMVPVVFSALAMNSVGKAAMDMVYEVRRQFKEIPGIMEGTGKPDYAKCVDISTKAALREMMLPGMLTIGFPLLIAFVPLLFGMEKLAIAEMLGGYMAGVTVSGVLWAIFQNNAGGAWDNAKKSFEAGVEINGEMTFKGSDAHKAAVTGDTVGDPFKDTSGPSMNILIKLTCLIGLVVAPILGGHSAATTSGSCCHKHGELVECHSKSISECEKKGCVNPNCAILQGGEVAHVHGPNCNHTIEKKIIDIKIDKQKGDDGLVKALVVVKSNIDGKEVVEEKVFEGSELEVDAKIAALKE</sequence>
<comment type="subcellular location">
    <subcellularLocation>
        <location evidence="9">Cell membrane</location>
        <topology evidence="9">Multi-pass membrane protein</topology>
    </subcellularLocation>
    <subcellularLocation>
        <location evidence="1">Endomembrane system</location>
        <topology evidence="1">Multi-pass membrane protein</topology>
    </subcellularLocation>
</comment>
<keyword evidence="6 9" id="KW-1133">Transmembrane helix</keyword>
<organism evidence="10 11">
    <name type="scientific">Flavobacterium jumunjinense</name>
    <dbReference type="NCBI Taxonomy" id="998845"/>
    <lineage>
        <taxon>Bacteria</taxon>
        <taxon>Pseudomonadati</taxon>
        <taxon>Bacteroidota</taxon>
        <taxon>Flavobacteriia</taxon>
        <taxon>Flavobacteriales</taxon>
        <taxon>Flavobacteriaceae</taxon>
        <taxon>Flavobacterium</taxon>
    </lineage>
</organism>
<evidence type="ECO:0000256" key="6">
    <source>
        <dbReference type="ARBA" id="ARBA00022989"/>
    </source>
</evidence>
<keyword evidence="7 9" id="KW-0406">Ion transport</keyword>
<keyword evidence="5 9" id="KW-1278">Translocase</keyword>
<evidence type="ECO:0000256" key="8">
    <source>
        <dbReference type="ARBA" id="ARBA00023136"/>
    </source>
</evidence>
<evidence type="ECO:0000256" key="1">
    <source>
        <dbReference type="ARBA" id="ARBA00004127"/>
    </source>
</evidence>
<comment type="caution">
    <text evidence="9">Lacks conserved residue(s) required for the propagation of feature annotation.</text>
</comment>
<feature type="transmembrane region" description="Helical" evidence="9">
    <location>
        <begin position="533"/>
        <end position="553"/>
    </location>
</feature>
<evidence type="ECO:0000256" key="9">
    <source>
        <dbReference type="HAMAP-Rule" id="MF_01129"/>
    </source>
</evidence>
<keyword evidence="9" id="KW-0630">Potassium</keyword>
<evidence type="ECO:0000313" key="11">
    <source>
        <dbReference type="Proteomes" id="UP001589607"/>
    </source>
</evidence>
<feature type="transmembrane region" description="Helical" evidence="9">
    <location>
        <begin position="706"/>
        <end position="723"/>
    </location>
</feature>
<dbReference type="EMBL" id="JBHMEY010000005">
    <property type="protein sequence ID" value="MFB9095281.1"/>
    <property type="molecule type" value="Genomic_DNA"/>
</dbReference>
<feature type="transmembrane region" description="Helical" evidence="9">
    <location>
        <begin position="407"/>
        <end position="431"/>
    </location>
</feature>
<comment type="similarity">
    <text evidence="9">Belongs to the H(+)-translocating pyrophosphatase (TC 3.A.10) family. K(+)-stimulated subfamily.</text>
</comment>
<dbReference type="NCBIfam" id="NF001955">
    <property type="entry name" value="PRK00733.2-4"/>
    <property type="match status" value="1"/>
</dbReference>
<feature type="transmembrane region" description="Helical" evidence="9">
    <location>
        <begin position="247"/>
        <end position="265"/>
    </location>
</feature>
<keyword evidence="11" id="KW-1185">Reference proteome</keyword>
<evidence type="ECO:0000256" key="5">
    <source>
        <dbReference type="ARBA" id="ARBA00022967"/>
    </source>
</evidence>
<proteinExistence type="inferred from homology"/>
<feature type="transmembrane region" description="Helical" evidence="9">
    <location>
        <begin position="438"/>
        <end position="458"/>
    </location>
</feature>
<evidence type="ECO:0000256" key="7">
    <source>
        <dbReference type="ARBA" id="ARBA00023065"/>
    </source>
</evidence>
<evidence type="ECO:0000256" key="2">
    <source>
        <dbReference type="ARBA" id="ARBA00022448"/>
    </source>
</evidence>
<feature type="transmembrane region" description="Helical" evidence="9">
    <location>
        <begin position="58"/>
        <end position="76"/>
    </location>
</feature>
<feature type="transmembrane region" description="Helical" evidence="9">
    <location>
        <begin position="601"/>
        <end position="622"/>
    </location>
</feature>
<feature type="transmembrane region" description="Helical" evidence="9">
    <location>
        <begin position="321"/>
        <end position="342"/>
    </location>
</feature>
<accession>A0ABV5GJX7</accession>
<keyword evidence="9" id="KW-0739">Sodium transport</keyword>
<name>A0ABV5GJX7_9FLAO</name>
<dbReference type="InterPro" id="IPR004131">
    <property type="entry name" value="PPase-energised_H-pump"/>
</dbReference>
<keyword evidence="8 9" id="KW-0472">Membrane</keyword>
<evidence type="ECO:0000256" key="3">
    <source>
        <dbReference type="ARBA" id="ARBA00022692"/>
    </source>
</evidence>
<keyword evidence="10" id="KW-0378">Hydrolase</keyword>
<comment type="function">
    <text evidence="9">Sodium pump that utilizes the energy of pyrophosphate hydrolysis as the driving force for Na(+) movement across the membrane.</text>
</comment>
<comment type="catalytic activity">
    <reaction evidence="9">
        <text>Na(+)(in) + diphosphate + H2O = Na(+)(out) + 2 phosphate + H(+)</text>
        <dbReference type="Rhea" id="RHEA:57884"/>
        <dbReference type="ChEBI" id="CHEBI:15377"/>
        <dbReference type="ChEBI" id="CHEBI:15378"/>
        <dbReference type="ChEBI" id="CHEBI:29101"/>
        <dbReference type="ChEBI" id="CHEBI:33019"/>
        <dbReference type="ChEBI" id="CHEBI:43474"/>
        <dbReference type="EC" id="7.2.3.1"/>
    </reaction>
</comment>